<dbReference type="SUPFAM" id="SSF55874">
    <property type="entry name" value="ATPase domain of HSP90 chaperone/DNA topoisomerase II/histidine kinase"/>
    <property type="match status" value="1"/>
</dbReference>
<keyword evidence="1" id="KW-0418">Kinase</keyword>
<organism evidence="3 4">
    <name type="scientific">Actinoallomurus spadix</name>
    <dbReference type="NCBI Taxonomy" id="79912"/>
    <lineage>
        <taxon>Bacteria</taxon>
        <taxon>Bacillati</taxon>
        <taxon>Actinomycetota</taxon>
        <taxon>Actinomycetes</taxon>
        <taxon>Streptosporangiales</taxon>
        <taxon>Thermomonosporaceae</taxon>
        <taxon>Actinoallomurus</taxon>
    </lineage>
</organism>
<keyword evidence="1" id="KW-0808">Transferase</keyword>
<evidence type="ECO:0000259" key="2">
    <source>
        <dbReference type="Pfam" id="PF13581"/>
    </source>
</evidence>
<proteinExistence type="predicted"/>
<keyword evidence="1" id="KW-0723">Serine/threonine-protein kinase</keyword>
<dbReference type="CDD" id="cd16936">
    <property type="entry name" value="HATPase_RsbW-like"/>
    <property type="match status" value="1"/>
</dbReference>
<dbReference type="PANTHER" id="PTHR35526">
    <property type="entry name" value="ANTI-SIGMA-F FACTOR RSBW-RELATED"/>
    <property type="match status" value="1"/>
</dbReference>
<feature type="domain" description="Histidine kinase/HSP90-like ATPase" evidence="2">
    <location>
        <begin position="43"/>
        <end position="161"/>
    </location>
</feature>
<dbReference type="Gene3D" id="3.30.565.10">
    <property type="entry name" value="Histidine kinase-like ATPase, C-terminal domain"/>
    <property type="match status" value="1"/>
</dbReference>
<dbReference type="InterPro" id="IPR050267">
    <property type="entry name" value="Anti-sigma-factor_SerPK"/>
</dbReference>
<comment type="caution">
    <text evidence="3">The sequence shown here is derived from an EMBL/GenBank/DDBJ whole genome shotgun (WGS) entry which is preliminary data.</text>
</comment>
<dbReference type="PANTHER" id="PTHR35526:SF3">
    <property type="entry name" value="ANTI-SIGMA-F FACTOR RSBW"/>
    <property type="match status" value="1"/>
</dbReference>
<keyword evidence="4" id="KW-1185">Reference proteome</keyword>
<dbReference type="InterPro" id="IPR003594">
    <property type="entry name" value="HATPase_dom"/>
</dbReference>
<evidence type="ECO:0000313" key="4">
    <source>
        <dbReference type="Proteomes" id="UP001501822"/>
    </source>
</evidence>
<dbReference type="EMBL" id="BAAABM010000015">
    <property type="protein sequence ID" value="GAA0330364.1"/>
    <property type="molecule type" value="Genomic_DNA"/>
</dbReference>
<evidence type="ECO:0000313" key="3">
    <source>
        <dbReference type="EMBL" id="GAA0330364.1"/>
    </source>
</evidence>
<sequence length="169" mass="17880">MTGESVDEAHEWLLSAIARGGHWSGPAGPHVRIGLDAVTRDLAAVPESVREAREFTRDGLGIWGLAAMYDDVGLVVSELVTNAVRHAVGATAGSGDTPIRLGLLRTAGRLTCAVADPSDDVPRQGEADFVSQSGRGLHLVAAFSDTWNWAPLYGHGKVVWAAFTVRGVR</sequence>
<dbReference type="Pfam" id="PF13581">
    <property type="entry name" value="HATPase_c_2"/>
    <property type="match status" value="1"/>
</dbReference>
<dbReference type="Proteomes" id="UP001501822">
    <property type="component" value="Unassembled WGS sequence"/>
</dbReference>
<evidence type="ECO:0000256" key="1">
    <source>
        <dbReference type="ARBA" id="ARBA00022527"/>
    </source>
</evidence>
<gene>
    <name evidence="3" type="ORF">GCM10010151_20260</name>
</gene>
<dbReference type="InterPro" id="IPR036890">
    <property type="entry name" value="HATPase_C_sf"/>
</dbReference>
<reference evidence="3 4" key="1">
    <citation type="journal article" date="2019" name="Int. J. Syst. Evol. Microbiol.">
        <title>The Global Catalogue of Microorganisms (GCM) 10K type strain sequencing project: providing services to taxonomists for standard genome sequencing and annotation.</title>
        <authorList>
            <consortium name="The Broad Institute Genomics Platform"/>
            <consortium name="The Broad Institute Genome Sequencing Center for Infectious Disease"/>
            <person name="Wu L."/>
            <person name="Ma J."/>
        </authorList>
    </citation>
    <scope>NUCLEOTIDE SEQUENCE [LARGE SCALE GENOMIC DNA]</scope>
    <source>
        <strain evidence="3 4">JCM 3146</strain>
    </source>
</reference>
<protein>
    <recommendedName>
        <fullName evidence="2">Histidine kinase/HSP90-like ATPase domain-containing protein</fullName>
    </recommendedName>
</protein>
<name>A0ABN0WA27_9ACTN</name>
<accession>A0ABN0WA27</accession>
<dbReference type="RefSeq" id="WP_252809542.1">
    <property type="nucleotide sequence ID" value="NZ_BAAABM010000015.1"/>
</dbReference>